<proteinExistence type="predicted"/>
<protein>
    <submittedName>
        <fullName evidence="2">Uncharacterized protein</fullName>
    </submittedName>
</protein>
<evidence type="ECO:0000313" key="4">
    <source>
        <dbReference type="Proteomes" id="UP000295506"/>
    </source>
</evidence>
<evidence type="ECO:0000313" key="3">
    <source>
        <dbReference type="Proteomes" id="UP000055611"/>
    </source>
</evidence>
<reference evidence="1 3" key="1">
    <citation type="journal article" date="2016" name="Front. Microbiol.">
        <title>Genome Sequence of the Piezophilic, Mesophilic Sulfate-Reducing Bacterium Desulfovibrio indicus J2T.</title>
        <authorList>
            <person name="Cao J."/>
            <person name="Maignien L."/>
            <person name="Shao Z."/>
            <person name="Alain K."/>
            <person name="Jebbar M."/>
        </authorList>
    </citation>
    <scope>NUCLEOTIDE SEQUENCE [LARGE SCALE GENOMIC DNA]</scope>
    <source>
        <strain evidence="1 3">J2</strain>
    </source>
</reference>
<dbReference type="Proteomes" id="UP000295506">
    <property type="component" value="Unassembled WGS sequence"/>
</dbReference>
<dbReference type="Proteomes" id="UP000055611">
    <property type="component" value="Chromosome"/>
</dbReference>
<keyword evidence="3" id="KW-1185">Reference proteome</keyword>
<reference evidence="2 4" key="2">
    <citation type="submission" date="2019-03" db="EMBL/GenBank/DDBJ databases">
        <title>Genomic Encyclopedia of Type Strains, Phase IV (KMG-IV): sequencing the most valuable type-strain genomes for metagenomic binning, comparative biology and taxonomic classification.</title>
        <authorList>
            <person name="Goeker M."/>
        </authorList>
    </citation>
    <scope>NUCLEOTIDE SEQUENCE [LARGE SCALE GENOMIC DNA]</scope>
    <source>
        <strain evidence="2 4">DSM 101483</strain>
    </source>
</reference>
<dbReference type="RefSeq" id="WP_066801008.1">
    <property type="nucleotide sequence ID" value="NZ_CP014206.1"/>
</dbReference>
<dbReference type="AlphaFoldDB" id="A0A126QKY8"/>
<dbReference type="OrthoDB" id="5459581at2"/>
<dbReference type="EMBL" id="SOBK01000004">
    <property type="protein sequence ID" value="TDT89125.1"/>
    <property type="molecule type" value="Genomic_DNA"/>
</dbReference>
<evidence type="ECO:0000313" key="1">
    <source>
        <dbReference type="EMBL" id="AMK10477.1"/>
    </source>
</evidence>
<name>A0A126QKY8_9BACT</name>
<gene>
    <name evidence="1" type="ORF">AWY79_04770</name>
    <name evidence="2" type="ORF">EDC59_104118</name>
</gene>
<dbReference type="EMBL" id="CP014206">
    <property type="protein sequence ID" value="AMK10477.1"/>
    <property type="molecule type" value="Genomic_DNA"/>
</dbReference>
<organism evidence="2 4">
    <name type="scientific">Pseudodesulfovibrio indicus</name>
    <dbReference type="NCBI Taxonomy" id="1716143"/>
    <lineage>
        <taxon>Bacteria</taxon>
        <taxon>Pseudomonadati</taxon>
        <taxon>Thermodesulfobacteriota</taxon>
        <taxon>Desulfovibrionia</taxon>
        <taxon>Desulfovibrionales</taxon>
        <taxon>Desulfovibrionaceae</taxon>
    </lineage>
</organism>
<dbReference type="KEGG" id="dej:AWY79_04770"/>
<sequence>MLVKACDARFLFCPLLMTHDDKMKMCQVAQCMMWRWVDREAETGYCGLAGSPAKPVNPVQVSG</sequence>
<evidence type="ECO:0000313" key="2">
    <source>
        <dbReference type="EMBL" id="TDT89125.1"/>
    </source>
</evidence>
<accession>A0A126QKY8</accession>